<evidence type="ECO:0000313" key="3">
    <source>
        <dbReference type="Proteomes" id="UP001651158"/>
    </source>
</evidence>
<comment type="caution">
    <text evidence="2">The sequence shown here is derived from an EMBL/GenBank/DDBJ whole genome shotgun (WGS) entry which is preliminary data.</text>
</comment>
<name>A0ABR4Q5Q5_9CEST</name>
<dbReference type="Proteomes" id="UP001651158">
    <property type="component" value="Unassembled WGS sequence"/>
</dbReference>
<reference evidence="2 3" key="1">
    <citation type="journal article" date="2022" name="Front. Cell. Infect. Microbiol.">
        <title>The Genomes of Two Strains of Taenia crassiceps the Animal Model for the Study of Human Cysticercosis.</title>
        <authorList>
            <person name="Bobes R.J."/>
            <person name="Estrada K."/>
            <person name="Rios-Valencia D.G."/>
            <person name="Calderon-Gallegos A."/>
            <person name="de la Torre P."/>
            <person name="Carrero J.C."/>
            <person name="Sanchez-Flores A."/>
            <person name="Laclette J.P."/>
        </authorList>
    </citation>
    <scope>NUCLEOTIDE SEQUENCE [LARGE SCALE GENOMIC DNA]</scope>
    <source>
        <strain evidence="2">WFUcys</strain>
    </source>
</reference>
<keyword evidence="3" id="KW-1185">Reference proteome</keyword>
<feature type="chain" id="PRO_5047483736" evidence="1">
    <location>
        <begin position="23"/>
        <end position="876"/>
    </location>
</feature>
<organism evidence="2 3">
    <name type="scientific">Taenia crassiceps</name>
    <dbReference type="NCBI Taxonomy" id="6207"/>
    <lineage>
        <taxon>Eukaryota</taxon>
        <taxon>Metazoa</taxon>
        <taxon>Spiralia</taxon>
        <taxon>Lophotrochozoa</taxon>
        <taxon>Platyhelminthes</taxon>
        <taxon>Cestoda</taxon>
        <taxon>Eucestoda</taxon>
        <taxon>Cyclophyllidea</taxon>
        <taxon>Taeniidae</taxon>
        <taxon>Taenia</taxon>
    </lineage>
</organism>
<gene>
    <name evidence="2" type="ORF">TcWFU_005195</name>
</gene>
<proteinExistence type="predicted"/>
<evidence type="ECO:0000256" key="1">
    <source>
        <dbReference type="SAM" id="SignalP"/>
    </source>
</evidence>
<evidence type="ECO:0000313" key="2">
    <source>
        <dbReference type="EMBL" id="KAL5104936.1"/>
    </source>
</evidence>
<protein>
    <submittedName>
        <fullName evidence="2">Uncharacterized protein</fullName>
    </submittedName>
</protein>
<feature type="signal peptide" evidence="1">
    <location>
        <begin position="1"/>
        <end position="22"/>
    </location>
</feature>
<accession>A0ABR4Q5Q5</accession>
<keyword evidence="1" id="KW-0732">Signal</keyword>
<sequence>MRILRQMLILLAEIFYPRLAECLKLCASQTTTEENVEEAIGRSVAEAAQLESSEVGSLRRLLLLLAEIFYPRLAECLKLCASQTTTEENVEEAIGRSVAEAAQLESSEVGSLRRLLLLLAEIFYPRLAECLKLCASQTTTEVNVEEAIGRSVAEAAQLESSEVGSLRRLLLLLAEIFYPRLAECLKLCASQTTTEENVEEAIGRSVAEAAQLESSEVGSLRRLLLLLAEIFYPRLAECLKLCASQTTTEVNVEEAIGRSVAEAAQLESSEVGSLRRLLLLLAEIFYPRLAECLKLCASQTTTEENVEEAIGRSVAEAAQLESSEVGSLRRLLLLLAEIFYPRLAECLKLCASQTTTEVNVEEAIGRSVAEAAQLESSEVGSLRRLLLLLAEIFYPRLAECLKLCASQTTTEVNVEEAIGRSVAEAAQLESSEVGSLRRLLLLLAEIFYPRLAECLKLCASQTTTEENVEEAIGRSVAEAAQLESSEVGSLRRLLLLLAEIFYPRLAECLKLCASQTTTEVNVEEAIGRSVAEAAQLESSEVGSLRRLLLLLAEIFYPRLAECLKLCASQTTTEENVEEAIGRSVAEAAQLESSEVGSLRRLLLLLAEIFYPRLAECLKLCASQTTTEENVEEAIGRSVAEAAQLESSEVGSLRRLLLLLAEIFYPRLAECLKLCASQTTTEVNVEEAIGRSVAEAAQLESSEVGSLRRLLLLLAEIFYPRLAECLKLCASQTTTEENVEEAIGRSVAEAAQLESSEVGSLRRLLLLLAEIFYPRLAECLKLCASQTTTEVNVEEAIGRSVAEAAQLESSEVGSLRRLLLLLAEIFYPRLAECLKLCASQTTTEENVEEAIGRSVAEAAQLESSEVGSLRRLLLLLA</sequence>
<dbReference type="EMBL" id="JAKROA010000010">
    <property type="protein sequence ID" value="KAL5104936.1"/>
    <property type="molecule type" value="Genomic_DNA"/>
</dbReference>